<feature type="transmembrane region" description="Helical" evidence="14">
    <location>
        <begin position="12"/>
        <end position="31"/>
    </location>
</feature>
<evidence type="ECO:0000256" key="7">
    <source>
        <dbReference type="ARBA" id="ARBA00022692"/>
    </source>
</evidence>
<dbReference type="NCBIfam" id="TIGR01386">
    <property type="entry name" value="cztS_silS_copS"/>
    <property type="match status" value="1"/>
</dbReference>
<keyword evidence="13 14" id="KW-0472">Membrane</keyword>
<keyword evidence="5" id="KW-0597">Phosphoprotein</keyword>
<evidence type="ECO:0000256" key="12">
    <source>
        <dbReference type="ARBA" id="ARBA00023012"/>
    </source>
</evidence>
<evidence type="ECO:0000256" key="10">
    <source>
        <dbReference type="ARBA" id="ARBA00022840"/>
    </source>
</evidence>
<keyword evidence="7 14" id="KW-0812">Transmembrane</keyword>
<dbReference type="RefSeq" id="WP_344964778.1">
    <property type="nucleotide sequence ID" value="NZ_BAABDS010000032.1"/>
</dbReference>
<dbReference type="InterPro" id="IPR036890">
    <property type="entry name" value="HATPase_C_sf"/>
</dbReference>
<comment type="caution">
    <text evidence="18">The sequence shown here is derived from an EMBL/GenBank/DDBJ whole genome shotgun (WGS) entry which is preliminary data.</text>
</comment>
<evidence type="ECO:0000256" key="6">
    <source>
        <dbReference type="ARBA" id="ARBA00022679"/>
    </source>
</evidence>
<protein>
    <recommendedName>
        <fullName evidence="14">Sensor protein</fullName>
        <ecNumber evidence="14">2.7.13.3</ecNumber>
    </recommendedName>
</protein>
<dbReference type="PROSITE" id="PS50885">
    <property type="entry name" value="HAMP"/>
    <property type="match status" value="1"/>
</dbReference>
<comment type="function">
    <text evidence="14">Member of a two-component regulatory system.</text>
</comment>
<dbReference type="PANTHER" id="PTHR45436:SF15">
    <property type="entry name" value="SENSOR HISTIDINE KINASE CUSS"/>
    <property type="match status" value="1"/>
</dbReference>
<name>A0ABP7E7J8_9GAMM</name>
<dbReference type="SUPFAM" id="SSF47384">
    <property type="entry name" value="Homodimeric domain of signal transducing histidine kinase"/>
    <property type="match status" value="1"/>
</dbReference>
<dbReference type="PRINTS" id="PR00344">
    <property type="entry name" value="BCTRLSENSOR"/>
</dbReference>
<dbReference type="InterPro" id="IPR003594">
    <property type="entry name" value="HATPase_dom"/>
</dbReference>
<feature type="domain" description="Histidine kinase" evidence="16">
    <location>
        <begin position="279"/>
        <end position="492"/>
    </location>
</feature>
<dbReference type="InterPro" id="IPR003661">
    <property type="entry name" value="HisK_dim/P_dom"/>
</dbReference>
<dbReference type="Gene3D" id="1.10.287.130">
    <property type="match status" value="1"/>
</dbReference>
<evidence type="ECO:0000313" key="18">
    <source>
        <dbReference type="EMBL" id="GAA3713223.1"/>
    </source>
</evidence>
<feature type="domain" description="HAMP" evidence="17">
    <location>
        <begin position="218"/>
        <end position="271"/>
    </location>
</feature>
<dbReference type="SMART" id="SM00388">
    <property type="entry name" value="HisKA"/>
    <property type="match status" value="1"/>
</dbReference>
<accession>A0ABP7E7J8</accession>
<dbReference type="Pfam" id="PF02518">
    <property type="entry name" value="HATPase_c"/>
    <property type="match status" value="1"/>
</dbReference>
<feature type="region of interest" description="Disordered" evidence="15">
    <location>
        <begin position="105"/>
        <end position="128"/>
    </location>
</feature>
<dbReference type="PANTHER" id="PTHR45436">
    <property type="entry name" value="SENSOR HISTIDINE KINASE YKOH"/>
    <property type="match status" value="1"/>
</dbReference>
<evidence type="ECO:0000256" key="2">
    <source>
        <dbReference type="ARBA" id="ARBA00004429"/>
    </source>
</evidence>
<keyword evidence="19" id="KW-1185">Reference proteome</keyword>
<evidence type="ECO:0000259" key="17">
    <source>
        <dbReference type="PROSITE" id="PS50885"/>
    </source>
</evidence>
<evidence type="ECO:0000256" key="3">
    <source>
        <dbReference type="ARBA" id="ARBA00022475"/>
    </source>
</evidence>
<dbReference type="EC" id="2.7.13.3" evidence="14"/>
<reference evidence="19" key="1">
    <citation type="journal article" date="2019" name="Int. J. Syst. Evol. Microbiol.">
        <title>The Global Catalogue of Microorganisms (GCM) 10K type strain sequencing project: providing services to taxonomists for standard genome sequencing and annotation.</title>
        <authorList>
            <consortium name="The Broad Institute Genomics Platform"/>
            <consortium name="The Broad Institute Genome Sequencing Center for Infectious Disease"/>
            <person name="Wu L."/>
            <person name="Ma J."/>
        </authorList>
    </citation>
    <scope>NUCLEOTIDE SEQUENCE [LARGE SCALE GENOMIC DNA]</scope>
    <source>
        <strain evidence="19">JCM 17329</strain>
    </source>
</reference>
<keyword evidence="9 14" id="KW-0418">Kinase</keyword>
<evidence type="ECO:0000256" key="11">
    <source>
        <dbReference type="ARBA" id="ARBA00022989"/>
    </source>
</evidence>
<keyword evidence="4 14" id="KW-0997">Cell inner membrane</keyword>
<comment type="catalytic activity">
    <reaction evidence="1 14">
        <text>ATP + protein L-histidine = ADP + protein N-phospho-L-histidine.</text>
        <dbReference type="EC" id="2.7.13.3"/>
    </reaction>
</comment>
<dbReference type="PROSITE" id="PS50109">
    <property type="entry name" value="HIS_KIN"/>
    <property type="match status" value="1"/>
</dbReference>
<evidence type="ECO:0000256" key="13">
    <source>
        <dbReference type="ARBA" id="ARBA00023136"/>
    </source>
</evidence>
<dbReference type="CDD" id="cd00075">
    <property type="entry name" value="HATPase"/>
    <property type="match status" value="1"/>
</dbReference>
<dbReference type="InterPro" id="IPR050428">
    <property type="entry name" value="TCS_sensor_his_kinase"/>
</dbReference>
<dbReference type="InterPro" id="IPR004358">
    <property type="entry name" value="Sig_transdc_His_kin-like_C"/>
</dbReference>
<keyword evidence="6 14" id="KW-0808">Transferase</keyword>
<evidence type="ECO:0000256" key="1">
    <source>
        <dbReference type="ARBA" id="ARBA00000085"/>
    </source>
</evidence>
<keyword evidence="3 14" id="KW-1003">Cell membrane</keyword>
<sequence>MGSHLSLTTRLSLIFSISMLAIWSVVSLVLMQALDHHFARQDQSDIKGRIILAENFLSTHVQGNNRDWSLLQARLSDALSGHGGYYLQMTDLNGKALVTVGPHLSSDMPSHMPSEPHAHSPLPSQAGLDQPLPAPELLPLAESWTENGIRYRSMAKPFVLNALPSFSASADIPNSVLIRVTLDTSYHQHFIDDIKVGLAWLTGGIALVSVLLGWFASRMGLTPLHSLAHLSARVTANRLDHRLPLAGSPAELHGPIQAFNDMLDRLEDSFQRLTAFSSDIAHELRTPVNSLMMQTQVALAHPRNAEEYKEVLYANLETAERLARMIGEMLFLAKSEQGQLGMQPEPLALAEELDELLEFFEPLASEQQVRLQRQGNGHLLGDKSMLQRAFSNLLTNAIRYTPARGEVRIAISSNLEGTTVQVANPGPAIPPEQWPRLFDRFYRADSARQPVTEGTGLGLAIAKAIISAHGGSLSVQSDERETCFTACFPTGPRAATT</sequence>
<dbReference type="InterPro" id="IPR005467">
    <property type="entry name" value="His_kinase_dom"/>
</dbReference>
<dbReference type="Proteomes" id="UP001501479">
    <property type="component" value="Unassembled WGS sequence"/>
</dbReference>
<evidence type="ECO:0000259" key="16">
    <source>
        <dbReference type="PROSITE" id="PS50109"/>
    </source>
</evidence>
<evidence type="ECO:0000256" key="9">
    <source>
        <dbReference type="ARBA" id="ARBA00022777"/>
    </source>
</evidence>
<dbReference type="InterPro" id="IPR036097">
    <property type="entry name" value="HisK_dim/P_sf"/>
</dbReference>
<organism evidence="18 19">
    <name type="scientific">Oceanisphaera sediminis</name>
    <dbReference type="NCBI Taxonomy" id="981381"/>
    <lineage>
        <taxon>Bacteria</taxon>
        <taxon>Pseudomonadati</taxon>
        <taxon>Pseudomonadota</taxon>
        <taxon>Gammaproteobacteria</taxon>
        <taxon>Aeromonadales</taxon>
        <taxon>Aeromonadaceae</taxon>
        <taxon>Oceanisphaera</taxon>
    </lineage>
</organism>
<evidence type="ECO:0000256" key="15">
    <source>
        <dbReference type="SAM" id="MobiDB-lite"/>
    </source>
</evidence>
<keyword evidence="8 14" id="KW-0547">Nucleotide-binding</keyword>
<gene>
    <name evidence="18" type="primary">pcoS_1</name>
    <name evidence="18" type="ORF">GCM10022421_20580</name>
</gene>
<dbReference type="InterPro" id="IPR003660">
    <property type="entry name" value="HAMP_dom"/>
</dbReference>
<evidence type="ECO:0000313" key="19">
    <source>
        <dbReference type="Proteomes" id="UP001501479"/>
    </source>
</evidence>
<dbReference type="InterPro" id="IPR048590">
    <property type="entry name" value="CusS-like_sensor"/>
</dbReference>
<evidence type="ECO:0000256" key="4">
    <source>
        <dbReference type="ARBA" id="ARBA00022519"/>
    </source>
</evidence>
<proteinExistence type="predicted"/>
<dbReference type="Pfam" id="PF00672">
    <property type="entry name" value="HAMP"/>
    <property type="match status" value="1"/>
</dbReference>
<dbReference type="Pfam" id="PF00512">
    <property type="entry name" value="HisKA"/>
    <property type="match status" value="1"/>
</dbReference>
<evidence type="ECO:0000256" key="8">
    <source>
        <dbReference type="ARBA" id="ARBA00022741"/>
    </source>
</evidence>
<dbReference type="InterPro" id="IPR006290">
    <property type="entry name" value="CztS_silS_copS"/>
</dbReference>
<feature type="transmembrane region" description="Helical" evidence="14">
    <location>
        <begin position="196"/>
        <end position="216"/>
    </location>
</feature>
<evidence type="ECO:0000256" key="14">
    <source>
        <dbReference type="RuleBase" id="RU364088"/>
    </source>
</evidence>
<dbReference type="EMBL" id="BAABDS010000032">
    <property type="protein sequence ID" value="GAA3713223.1"/>
    <property type="molecule type" value="Genomic_DNA"/>
</dbReference>
<dbReference type="SMART" id="SM00387">
    <property type="entry name" value="HATPase_c"/>
    <property type="match status" value="1"/>
</dbReference>
<dbReference type="CDD" id="cd06225">
    <property type="entry name" value="HAMP"/>
    <property type="match status" value="1"/>
</dbReference>
<keyword evidence="11 14" id="KW-1133">Transmembrane helix</keyword>
<keyword evidence="12 14" id="KW-0902">Two-component regulatory system</keyword>
<dbReference type="Pfam" id="PF21085">
    <property type="entry name" value="CusS"/>
    <property type="match status" value="1"/>
</dbReference>
<dbReference type="CDD" id="cd00082">
    <property type="entry name" value="HisKA"/>
    <property type="match status" value="1"/>
</dbReference>
<evidence type="ECO:0000256" key="5">
    <source>
        <dbReference type="ARBA" id="ARBA00022553"/>
    </source>
</evidence>
<dbReference type="Gene3D" id="3.30.565.10">
    <property type="entry name" value="Histidine kinase-like ATPase, C-terminal domain"/>
    <property type="match status" value="1"/>
</dbReference>
<dbReference type="SUPFAM" id="SSF55874">
    <property type="entry name" value="ATPase domain of HSP90 chaperone/DNA topoisomerase II/histidine kinase"/>
    <property type="match status" value="1"/>
</dbReference>
<keyword evidence="10 14" id="KW-0067">ATP-binding</keyword>
<dbReference type="SMART" id="SM00304">
    <property type="entry name" value="HAMP"/>
    <property type="match status" value="1"/>
</dbReference>
<comment type="subcellular location">
    <subcellularLocation>
        <location evidence="2">Cell inner membrane</location>
        <topology evidence="2">Multi-pass membrane protein</topology>
    </subcellularLocation>
</comment>
<dbReference type="Gene3D" id="6.10.340.10">
    <property type="match status" value="1"/>
</dbReference>